<dbReference type="EMBL" id="KE361642">
    <property type="protein sequence ID" value="EPQ26923.1"/>
    <property type="molecule type" value="Genomic_DNA"/>
</dbReference>
<feature type="domain" description="DUF4246" evidence="2">
    <location>
        <begin position="72"/>
        <end position="386"/>
    </location>
</feature>
<dbReference type="HOGENOM" id="CLU_523898_0_0_1"/>
<evidence type="ECO:0000313" key="3">
    <source>
        <dbReference type="EMBL" id="EPQ26923.1"/>
    </source>
</evidence>
<dbReference type="eggNOG" id="ENOG502QQIE">
    <property type="taxonomic scope" value="Eukaryota"/>
</dbReference>
<dbReference type="OrthoDB" id="415532at2759"/>
<dbReference type="InterPro" id="IPR025340">
    <property type="entry name" value="DUF4246"/>
</dbReference>
<evidence type="ECO:0000259" key="2">
    <source>
        <dbReference type="Pfam" id="PF14033"/>
    </source>
</evidence>
<organism evidence="3 4">
    <name type="scientific">Pseudozyma flocculosa PF-1</name>
    <dbReference type="NCBI Taxonomy" id="1277687"/>
    <lineage>
        <taxon>Eukaryota</taxon>
        <taxon>Fungi</taxon>
        <taxon>Dikarya</taxon>
        <taxon>Basidiomycota</taxon>
        <taxon>Ustilaginomycotina</taxon>
        <taxon>Ustilaginomycetes</taxon>
        <taxon>Ustilaginales</taxon>
        <taxon>Ustilaginaceae</taxon>
        <taxon>Pseudozyma</taxon>
    </lineage>
</organism>
<accession>A0A061H367</accession>
<evidence type="ECO:0000313" key="4">
    <source>
        <dbReference type="Proteomes" id="UP000053664"/>
    </source>
</evidence>
<dbReference type="Pfam" id="PF14033">
    <property type="entry name" value="DUF4246"/>
    <property type="match status" value="1"/>
</dbReference>
<feature type="region of interest" description="Disordered" evidence="1">
    <location>
        <begin position="167"/>
        <end position="195"/>
    </location>
</feature>
<sequence>MPKTGWFDDEDKAPALIDPSMYALAPYTRVGPQTARRGRPLMMGRAQTFLDELRRPSRAGWDPAARGFKAPYAVNAKHEHKPTEHSGRELAQWIPTEVRSDPRGSTATFLSYINNLSPFEPAGRRLYAHIGKAFAAMLPMFEVVLASYPAKADPAFYSGAAVTSVSDTSGQQASARRGPLFPSSRPTPARAPREPFSSHLTSAGFPVGAFVPPALPTVNLHGQSLQVVVRLSKQQLTPDVPSRKGGGWHYSGTPAENICATGIYYLDCENIEPPSTKFITAVGREALSGGSVQHLDDGQQEYVFGLSAERLKRRRVHSQALGSTRPMAGSCFVYPNHLQAKTANLNLVDRTRPGHVTMLEIFLVDPDHFTLPSWKVLPQQVDWLRDATLQLCSRDPACRLSRLPLEILERIFDEFERSTARDRTLPEGCSLRLTDPQTAEVRRQEHLGSLLAVHSLEMVTDDEWEDEYGEASDYDDNDDGSHPSPFLPDGSYSQAFIDFAHSHGIAPWEIHEHDWLFDSY</sequence>
<dbReference type="PANTHER" id="PTHR33119">
    <property type="entry name" value="IFI3P"/>
    <property type="match status" value="1"/>
</dbReference>
<feature type="compositionally biased region" description="Acidic residues" evidence="1">
    <location>
        <begin position="466"/>
        <end position="478"/>
    </location>
</feature>
<dbReference type="GeneID" id="19319648"/>
<dbReference type="PANTHER" id="PTHR33119:SF1">
    <property type="entry name" value="FE2OG DIOXYGENASE DOMAIN-CONTAINING PROTEIN"/>
    <property type="match status" value="1"/>
</dbReference>
<evidence type="ECO:0000256" key="1">
    <source>
        <dbReference type="SAM" id="MobiDB-lite"/>
    </source>
</evidence>
<gene>
    <name evidence="3" type="ORF">PFL1_05558</name>
</gene>
<dbReference type="InterPro" id="IPR049192">
    <property type="entry name" value="DUF4246_C"/>
</dbReference>
<name>A0A061H367_9BASI</name>
<proteinExistence type="predicted"/>
<feature type="region of interest" description="Disordered" evidence="1">
    <location>
        <begin position="466"/>
        <end position="487"/>
    </location>
</feature>
<dbReference type="RefSeq" id="XP_007881285.1">
    <property type="nucleotide sequence ID" value="XM_007883094.1"/>
</dbReference>
<dbReference type="KEGG" id="pfp:PFL1_05558"/>
<dbReference type="Proteomes" id="UP000053664">
    <property type="component" value="Unassembled WGS sequence"/>
</dbReference>
<reference evidence="3 4" key="1">
    <citation type="journal article" date="2013" name="Plant Cell">
        <title>The transition from a phytopathogenic smut ancestor to an anamorphic biocontrol agent deciphered by comparative whole-genome analysis.</title>
        <authorList>
            <person name="Lefebvre F."/>
            <person name="Joly D.L."/>
            <person name="Labbe C."/>
            <person name="Teichmann B."/>
            <person name="Linning R."/>
            <person name="Belzile F."/>
            <person name="Bakkeren G."/>
            <person name="Belanger R.R."/>
        </authorList>
    </citation>
    <scope>NUCLEOTIDE SEQUENCE [LARGE SCALE GENOMIC DNA]</scope>
    <source>
        <strain evidence="3 4">PF-1</strain>
    </source>
</reference>
<protein>
    <recommendedName>
        <fullName evidence="2">DUF4246 domain-containing protein</fullName>
    </recommendedName>
</protein>
<dbReference type="AlphaFoldDB" id="A0A061H367"/>